<sequence length="45" mass="5260">MITENQVKNYLRSKDKDYVNKLIESLYEQDDEDIDPSHKACPICG</sequence>
<reference evidence="1 2" key="1">
    <citation type="submission" date="2016-10" db="EMBL/GenBank/DDBJ databases">
        <authorList>
            <person name="de Groot N.N."/>
        </authorList>
    </citation>
    <scope>NUCLEOTIDE SEQUENCE [LARGE SCALE GENOMIC DNA]</scope>
    <source>
        <strain evidence="1 2">S3b</strain>
    </source>
</reference>
<dbReference type="AlphaFoldDB" id="A0A1H2WB13"/>
<accession>A0A1H2WB13</accession>
<feature type="non-terminal residue" evidence="1">
    <location>
        <position position="45"/>
    </location>
</feature>
<name>A0A1H2WB13_9FIRM</name>
<gene>
    <name evidence="1" type="ORF">SAMN04487759_1511</name>
</gene>
<dbReference type="Proteomes" id="UP000182429">
    <property type="component" value="Unassembled WGS sequence"/>
</dbReference>
<protein>
    <submittedName>
        <fullName evidence="1">Uncharacterized protein</fullName>
    </submittedName>
</protein>
<evidence type="ECO:0000313" key="2">
    <source>
        <dbReference type="Proteomes" id="UP000182429"/>
    </source>
</evidence>
<dbReference type="EMBL" id="FNNF01000051">
    <property type="protein sequence ID" value="SDW77715.1"/>
    <property type="molecule type" value="Genomic_DNA"/>
</dbReference>
<proteinExistence type="predicted"/>
<organism evidence="1 2">
    <name type="scientific">Kandleria vitulina</name>
    <dbReference type="NCBI Taxonomy" id="1630"/>
    <lineage>
        <taxon>Bacteria</taxon>
        <taxon>Bacillati</taxon>
        <taxon>Bacillota</taxon>
        <taxon>Erysipelotrichia</taxon>
        <taxon>Erysipelotrichales</taxon>
        <taxon>Coprobacillaceae</taxon>
        <taxon>Kandleria</taxon>
    </lineage>
</organism>
<evidence type="ECO:0000313" key="1">
    <source>
        <dbReference type="EMBL" id="SDW77715.1"/>
    </source>
</evidence>